<proteinExistence type="predicted"/>
<dbReference type="Pfam" id="PF01794">
    <property type="entry name" value="Ferric_reduct"/>
    <property type="match status" value="1"/>
</dbReference>
<dbReference type="InterPro" id="IPR017938">
    <property type="entry name" value="Riboflavin_synthase-like_b-brl"/>
</dbReference>
<dbReference type="Pfam" id="PF08022">
    <property type="entry name" value="FAD_binding_8"/>
    <property type="match status" value="1"/>
</dbReference>
<dbReference type="InterPro" id="IPR050415">
    <property type="entry name" value="MRET"/>
</dbReference>
<dbReference type="GO" id="GO:0016020">
    <property type="term" value="C:membrane"/>
    <property type="evidence" value="ECO:0007669"/>
    <property type="project" value="UniProtKB-SubCell"/>
</dbReference>
<dbReference type="PANTHER" id="PTHR47354">
    <property type="entry name" value="NADH OXIDOREDUCTASE HCR"/>
    <property type="match status" value="1"/>
</dbReference>
<dbReference type="SFLD" id="SFLDS00052">
    <property type="entry name" value="Ferric_Reductase_Domain"/>
    <property type="match status" value="1"/>
</dbReference>
<keyword evidence="9" id="KW-0560">Oxidoreductase</keyword>
<feature type="transmembrane region" description="Helical" evidence="13">
    <location>
        <begin position="163"/>
        <end position="183"/>
    </location>
</feature>
<dbReference type="PRINTS" id="PR00406">
    <property type="entry name" value="CYTB5RDTASE"/>
</dbReference>
<dbReference type="EMBL" id="CP022187">
    <property type="protein sequence ID" value="AWI75344.1"/>
    <property type="molecule type" value="Genomic_DNA"/>
</dbReference>
<dbReference type="SUPFAM" id="SSF63380">
    <property type="entry name" value="Riboflavin synthase domain-like"/>
    <property type="match status" value="1"/>
</dbReference>
<keyword evidence="11" id="KW-0411">Iron-sulfur</keyword>
<evidence type="ECO:0000256" key="9">
    <source>
        <dbReference type="ARBA" id="ARBA00023002"/>
    </source>
</evidence>
<feature type="transmembrane region" description="Helical" evidence="13">
    <location>
        <begin position="40"/>
        <end position="57"/>
    </location>
</feature>
<dbReference type="InterPro" id="IPR013130">
    <property type="entry name" value="Fe3_Rdtase_TM_dom"/>
</dbReference>
<dbReference type="SUPFAM" id="SSF52343">
    <property type="entry name" value="Ferredoxin reductase-like, C-terminal NADP-linked domain"/>
    <property type="match status" value="1"/>
</dbReference>
<dbReference type="SFLD" id="SFLDG01168">
    <property type="entry name" value="Ferric_reductase_subgroup_(FRE"/>
    <property type="match status" value="1"/>
</dbReference>
<dbReference type="GO" id="GO:0046872">
    <property type="term" value="F:metal ion binding"/>
    <property type="evidence" value="ECO:0007669"/>
    <property type="project" value="UniProtKB-KW"/>
</dbReference>
<evidence type="ECO:0000256" key="10">
    <source>
        <dbReference type="ARBA" id="ARBA00023004"/>
    </source>
</evidence>
<dbReference type="InterPro" id="IPR013112">
    <property type="entry name" value="FAD-bd_8"/>
</dbReference>
<gene>
    <name evidence="15" type="ORF">CEW83_09075</name>
</gene>
<dbReference type="GO" id="GO:0016491">
    <property type="term" value="F:oxidoreductase activity"/>
    <property type="evidence" value="ECO:0007669"/>
    <property type="project" value="UniProtKB-KW"/>
</dbReference>
<evidence type="ECO:0000313" key="15">
    <source>
        <dbReference type="EMBL" id="AWI75344.1"/>
    </source>
</evidence>
<dbReference type="Proteomes" id="UP000244930">
    <property type="component" value="Chromosome"/>
</dbReference>
<dbReference type="Gene3D" id="2.40.30.10">
    <property type="entry name" value="Translation factors"/>
    <property type="match status" value="1"/>
</dbReference>
<dbReference type="PROSITE" id="PS51384">
    <property type="entry name" value="FAD_FR"/>
    <property type="match status" value="1"/>
</dbReference>
<dbReference type="GO" id="GO:0051537">
    <property type="term" value="F:2 iron, 2 sulfur cluster binding"/>
    <property type="evidence" value="ECO:0007669"/>
    <property type="project" value="UniProtKB-KW"/>
</dbReference>
<keyword evidence="16" id="KW-1185">Reference proteome</keyword>
<evidence type="ECO:0000256" key="1">
    <source>
        <dbReference type="ARBA" id="ARBA00001974"/>
    </source>
</evidence>
<comment type="cofactor">
    <cofactor evidence="1">
        <name>FAD</name>
        <dbReference type="ChEBI" id="CHEBI:57692"/>
    </cofactor>
</comment>
<comment type="subcellular location">
    <subcellularLocation>
        <location evidence="2">Membrane</location>
        <topology evidence="2">Multi-pass membrane protein</topology>
    </subcellularLocation>
</comment>
<protein>
    <submittedName>
        <fullName evidence="15">Ferric reductase</fullName>
    </submittedName>
</protein>
<keyword evidence="8 13" id="KW-1133">Transmembrane helix</keyword>
<dbReference type="Gene3D" id="3.40.50.80">
    <property type="entry name" value="Nucleotide-binding domain of ferredoxin-NADP reductase (FNR) module"/>
    <property type="match status" value="1"/>
</dbReference>
<evidence type="ECO:0000256" key="7">
    <source>
        <dbReference type="ARBA" id="ARBA00022827"/>
    </source>
</evidence>
<evidence type="ECO:0000256" key="13">
    <source>
        <dbReference type="SAM" id="Phobius"/>
    </source>
</evidence>
<keyword evidence="4 13" id="KW-0812">Transmembrane</keyword>
<dbReference type="AlphaFoldDB" id="A0A2U8GP95"/>
<evidence type="ECO:0000256" key="3">
    <source>
        <dbReference type="ARBA" id="ARBA00022630"/>
    </source>
</evidence>
<keyword evidence="3" id="KW-0285">Flavoprotein</keyword>
<evidence type="ECO:0000256" key="6">
    <source>
        <dbReference type="ARBA" id="ARBA00022723"/>
    </source>
</evidence>
<feature type="transmembrane region" description="Helical" evidence="13">
    <location>
        <begin position="189"/>
        <end position="208"/>
    </location>
</feature>
<keyword evidence="7" id="KW-0274">FAD</keyword>
<organism evidence="15 16">
    <name type="scientific">Parazoarcus communis</name>
    <dbReference type="NCBI Taxonomy" id="41977"/>
    <lineage>
        <taxon>Bacteria</taxon>
        <taxon>Pseudomonadati</taxon>
        <taxon>Pseudomonadota</taxon>
        <taxon>Betaproteobacteria</taxon>
        <taxon>Rhodocyclales</taxon>
        <taxon>Zoogloeaceae</taxon>
        <taxon>Parazoarcus</taxon>
    </lineage>
</organism>
<dbReference type="InterPro" id="IPR017927">
    <property type="entry name" value="FAD-bd_FR_type"/>
</dbReference>
<evidence type="ECO:0000313" key="16">
    <source>
        <dbReference type="Proteomes" id="UP000244930"/>
    </source>
</evidence>
<keyword evidence="10" id="KW-0408">Iron</keyword>
<accession>A0A2U8GP95</accession>
<name>A0A2U8GP95_9RHOO</name>
<evidence type="ECO:0000256" key="8">
    <source>
        <dbReference type="ARBA" id="ARBA00022989"/>
    </source>
</evidence>
<dbReference type="GO" id="GO:0050660">
    <property type="term" value="F:flavin adenine dinucleotide binding"/>
    <property type="evidence" value="ECO:0007669"/>
    <property type="project" value="TreeGrafter"/>
</dbReference>
<keyword evidence="5" id="KW-0001">2Fe-2S</keyword>
<dbReference type="KEGG" id="acom:CEW83_09075"/>
<evidence type="ECO:0000256" key="4">
    <source>
        <dbReference type="ARBA" id="ARBA00022692"/>
    </source>
</evidence>
<dbReference type="CDD" id="cd06198">
    <property type="entry name" value="FNR_like_3"/>
    <property type="match status" value="1"/>
</dbReference>
<dbReference type="PANTHER" id="PTHR47354:SF8">
    <property type="entry name" value="1,2-PHENYLACETYL-COA EPOXIDASE, SUBUNIT E"/>
    <property type="match status" value="1"/>
</dbReference>
<feature type="transmembrane region" description="Helical" evidence="13">
    <location>
        <begin position="77"/>
        <end position="95"/>
    </location>
</feature>
<evidence type="ECO:0000256" key="11">
    <source>
        <dbReference type="ARBA" id="ARBA00023014"/>
    </source>
</evidence>
<feature type="transmembrane region" description="Helical" evidence="13">
    <location>
        <begin position="134"/>
        <end position="151"/>
    </location>
</feature>
<keyword evidence="6" id="KW-0479">Metal-binding</keyword>
<evidence type="ECO:0000256" key="2">
    <source>
        <dbReference type="ARBA" id="ARBA00004141"/>
    </source>
</evidence>
<keyword evidence="12 13" id="KW-0472">Membrane</keyword>
<feature type="domain" description="FAD-binding FR-type" evidence="14">
    <location>
        <begin position="213"/>
        <end position="311"/>
    </location>
</feature>
<dbReference type="RefSeq" id="WP_108949051.1">
    <property type="nucleotide sequence ID" value="NZ_CP022187.1"/>
</dbReference>
<evidence type="ECO:0000256" key="12">
    <source>
        <dbReference type="ARBA" id="ARBA00023136"/>
    </source>
</evidence>
<evidence type="ECO:0000256" key="5">
    <source>
        <dbReference type="ARBA" id="ARBA00022714"/>
    </source>
</evidence>
<dbReference type="InterPro" id="IPR039261">
    <property type="entry name" value="FNR_nucleotide-bd"/>
</dbReference>
<evidence type="ECO:0000259" key="14">
    <source>
        <dbReference type="PROSITE" id="PS51384"/>
    </source>
</evidence>
<feature type="transmembrane region" description="Helical" evidence="13">
    <location>
        <begin position="317"/>
        <end position="335"/>
    </location>
</feature>
<sequence>MKRVLLPFLCTVTLAWFGALLVEAAPAGTALPWAFRQQALYLTGLWSFALMSLIMVLATRPAWLEAPLGGMDRIYRIHKWAGILAVLFAAAHWLIEMADDVIKAVFGRAGRIPGNHDGGFLAMMQDVGEDLGEWAIYALLAMLLITLWRKFPYHLWRYLHHVMPVLYLMLAIHVAFLAPTVWWSQPVGWMLAVLITMGVAASVVSLTGRIGRRRRVAGTIESVHATADGICEIDCLLDPQWKGHRAGQFAFVTFDAIEGAHPFTIASADRGDHHVHFKIKALGDYTRGLERKLRAGQSVQVEGPYGRFDFRRASRKAAQIWIAGGIGITPFIAWLESLQNMSDSAPEVDLYYSTRCRDDDPFVSRLESLCAGLASVRLHVVSTDRDPVLNAEWLQRQHGAAKHTELWFCGPRAFGDALRTGISRLGMRGVRFHQEAFEMR</sequence>
<reference evidence="15 16" key="1">
    <citation type="submission" date="2017-06" db="EMBL/GenBank/DDBJ databases">
        <title>Azoarcus.</title>
        <authorList>
            <person name="Woo J.-H."/>
            <person name="Kim H.-S."/>
        </authorList>
    </citation>
    <scope>NUCLEOTIDE SEQUENCE [LARGE SCALE GENOMIC DNA]</scope>
    <source>
        <strain evidence="15 16">TSPY31</strain>
    </source>
</reference>